<evidence type="ECO:0000313" key="3">
    <source>
        <dbReference type="Proteomes" id="UP001238088"/>
    </source>
</evidence>
<evidence type="ECO:0000256" key="1">
    <source>
        <dbReference type="SAM" id="Phobius"/>
    </source>
</evidence>
<accession>A0ABU0ASS3</accession>
<reference evidence="2 3" key="1">
    <citation type="submission" date="2023-07" db="EMBL/GenBank/DDBJ databases">
        <title>Genomic Encyclopedia of Type Strains, Phase IV (KMG-IV): sequencing the most valuable type-strain genomes for metagenomic binning, comparative biology and taxonomic classification.</title>
        <authorList>
            <person name="Goeker M."/>
        </authorList>
    </citation>
    <scope>NUCLEOTIDE SEQUENCE [LARGE SCALE GENOMIC DNA]</scope>
    <source>
        <strain evidence="2 3">DSM 23494</strain>
    </source>
</reference>
<proteinExistence type="predicted"/>
<comment type="caution">
    <text evidence="2">The sequence shown here is derived from an EMBL/GenBank/DDBJ whole genome shotgun (WGS) entry which is preliminary data.</text>
</comment>
<feature type="transmembrane region" description="Helical" evidence="1">
    <location>
        <begin position="53"/>
        <end position="71"/>
    </location>
</feature>
<feature type="transmembrane region" description="Helical" evidence="1">
    <location>
        <begin position="6"/>
        <end position="24"/>
    </location>
</feature>
<dbReference type="EMBL" id="JAUSUB010000060">
    <property type="protein sequence ID" value="MDQ0273919.1"/>
    <property type="molecule type" value="Genomic_DNA"/>
</dbReference>
<gene>
    <name evidence="2" type="ORF">J2S17_005880</name>
</gene>
<dbReference type="RefSeq" id="WP_307480656.1">
    <property type="nucleotide sequence ID" value="NZ_JAUSUB010000060.1"/>
</dbReference>
<name>A0ABU0ASS3_9BACI</name>
<sequence>MYIGILLWLSFAFFIITFVSGIMNRSWKHELLSILLVLPLSYYLFMIDNIFSYLWVLPLFPFMVLLYFIFVEERQIDH</sequence>
<keyword evidence="3" id="KW-1185">Reference proteome</keyword>
<feature type="transmembrane region" description="Helical" evidence="1">
    <location>
        <begin position="31"/>
        <end position="47"/>
    </location>
</feature>
<dbReference type="Proteomes" id="UP001238088">
    <property type="component" value="Unassembled WGS sequence"/>
</dbReference>
<keyword evidence="1" id="KW-0812">Transmembrane</keyword>
<evidence type="ECO:0000313" key="2">
    <source>
        <dbReference type="EMBL" id="MDQ0273919.1"/>
    </source>
</evidence>
<keyword evidence="1" id="KW-0472">Membrane</keyword>
<keyword evidence="1" id="KW-1133">Transmembrane helix</keyword>
<protein>
    <submittedName>
        <fullName evidence="2">CHASE2 domain-containing sensor protein</fullName>
    </submittedName>
</protein>
<organism evidence="2 3">
    <name type="scientific">Cytobacillus purgationiresistens</name>
    <dbReference type="NCBI Taxonomy" id="863449"/>
    <lineage>
        <taxon>Bacteria</taxon>
        <taxon>Bacillati</taxon>
        <taxon>Bacillota</taxon>
        <taxon>Bacilli</taxon>
        <taxon>Bacillales</taxon>
        <taxon>Bacillaceae</taxon>
        <taxon>Cytobacillus</taxon>
    </lineage>
</organism>